<evidence type="ECO:0000313" key="2">
    <source>
        <dbReference type="EMBL" id="UXN69654.1"/>
    </source>
</evidence>
<name>A0ABY6CBN2_9HYPH</name>
<dbReference type="Pfam" id="PF00144">
    <property type="entry name" value="Beta-lactamase"/>
    <property type="match status" value="1"/>
</dbReference>
<reference evidence="2 3" key="1">
    <citation type="submission" date="2022-09" db="EMBL/GenBank/DDBJ databases">
        <title>Interaction between co-microsymbionts with complementary sets of symbiotic genes in legume-rhizobium systems.</title>
        <authorList>
            <person name="Safronova V."/>
            <person name="Sazanova A."/>
            <person name="Afonin A."/>
            <person name="Chirak E."/>
        </authorList>
    </citation>
    <scope>NUCLEOTIDE SEQUENCE [LARGE SCALE GENOMIC DNA]</scope>
    <source>
        <strain evidence="2 3">A18/4-1</strain>
    </source>
</reference>
<organism evidence="2 3">
    <name type="scientific">Devosia neptuniae</name>
    <dbReference type="NCBI Taxonomy" id="191302"/>
    <lineage>
        <taxon>Bacteria</taxon>
        <taxon>Pseudomonadati</taxon>
        <taxon>Pseudomonadota</taxon>
        <taxon>Alphaproteobacteria</taxon>
        <taxon>Hyphomicrobiales</taxon>
        <taxon>Devosiaceae</taxon>
        <taxon>Devosia</taxon>
    </lineage>
</organism>
<dbReference type="Gene3D" id="3.40.710.10">
    <property type="entry name" value="DD-peptidase/beta-lactamase superfamily"/>
    <property type="match status" value="1"/>
</dbReference>
<accession>A0ABY6CBN2</accession>
<feature type="domain" description="Beta-lactamase-related" evidence="1">
    <location>
        <begin position="7"/>
        <end position="352"/>
    </location>
</feature>
<dbReference type="PANTHER" id="PTHR43283">
    <property type="entry name" value="BETA-LACTAMASE-RELATED"/>
    <property type="match status" value="1"/>
</dbReference>
<evidence type="ECO:0000259" key="1">
    <source>
        <dbReference type="Pfam" id="PF00144"/>
    </source>
</evidence>
<dbReference type="InterPro" id="IPR050789">
    <property type="entry name" value="Diverse_Enzym_Activities"/>
</dbReference>
<dbReference type="PANTHER" id="PTHR43283:SF3">
    <property type="entry name" value="BETA-LACTAMASE FAMILY PROTEIN (AFU_ORTHOLOGUE AFUA_5G07500)"/>
    <property type="match status" value="1"/>
</dbReference>
<proteinExistence type="predicted"/>
<evidence type="ECO:0000313" key="3">
    <source>
        <dbReference type="Proteomes" id="UP001061862"/>
    </source>
</evidence>
<sequence length="372" mass="39489">MDIEQRLDQTVARAIAEKRIVGSVLIVRKDGKVVYEKAQGFADREAGRAMALDAIFRLSSLTKPVIAATVLALVDAGKLKLDDLVTAHLPEFKPALADGSLPEITIHNLLTHTSGLNSAQILSADEQAAGVNRWHLGGEEIMARIGALPLLFAPGTAWSYGPSIDVLGFIAGKLVGGTLEDATRRYVTDPLGMGDTRYGVTDKARLAAAYADSPGGAVLMSDPHRVPNMFGGVTTFDPGRIFDAKAFQSGGGGMAGTGPDFMALLEALRTGGGPILKPETLREGFADQTPQLAFSQTPGWKFSYFGAWLDDPKLAQSPAARGTNRWGGIYGHNWFVDPENGLSVVSMSNTGLEGCDGPFKDEVRDAVYAGLK</sequence>
<keyword evidence="3" id="KW-1185">Reference proteome</keyword>
<dbReference type="Proteomes" id="UP001061862">
    <property type="component" value="Chromosome"/>
</dbReference>
<gene>
    <name evidence="2" type="ORF">N8A98_20930</name>
</gene>
<dbReference type="SUPFAM" id="SSF56601">
    <property type="entry name" value="beta-lactamase/transpeptidase-like"/>
    <property type="match status" value="1"/>
</dbReference>
<dbReference type="EMBL" id="CP104965">
    <property type="protein sequence ID" value="UXN69654.1"/>
    <property type="molecule type" value="Genomic_DNA"/>
</dbReference>
<dbReference type="InterPro" id="IPR012338">
    <property type="entry name" value="Beta-lactam/transpept-like"/>
</dbReference>
<protein>
    <submittedName>
        <fullName evidence="2">Beta-lactamase family protein</fullName>
    </submittedName>
</protein>
<dbReference type="RefSeq" id="WP_262168235.1">
    <property type="nucleotide sequence ID" value="NZ_CP104965.1"/>
</dbReference>
<dbReference type="InterPro" id="IPR001466">
    <property type="entry name" value="Beta-lactam-related"/>
</dbReference>